<gene>
    <name evidence="1" type="ORF">H9661_05815</name>
</gene>
<name>A0ABR8PRU0_9CLOT</name>
<keyword evidence="2" id="KW-1185">Reference proteome</keyword>
<dbReference type="InterPro" id="IPR036412">
    <property type="entry name" value="HAD-like_sf"/>
</dbReference>
<dbReference type="EMBL" id="JACSRA010000007">
    <property type="protein sequence ID" value="MBD7910868.1"/>
    <property type="molecule type" value="Genomic_DNA"/>
</dbReference>
<proteinExistence type="predicted"/>
<dbReference type="Gene3D" id="3.40.50.1000">
    <property type="entry name" value="HAD superfamily/HAD-like"/>
    <property type="match status" value="1"/>
</dbReference>
<dbReference type="InterPro" id="IPR006379">
    <property type="entry name" value="HAD-SF_hydro_IIB"/>
</dbReference>
<dbReference type="PANTHER" id="PTHR10000:SF55">
    <property type="entry name" value="5-AMINO-6-(5-PHOSPHO-D-RIBITYLAMINO)URACIL PHOSPHATASE YCSE"/>
    <property type="match status" value="1"/>
</dbReference>
<accession>A0ABR8PRU0</accession>
<dbReference type="RefSeq" id="WP_143317806.1">
    <property type="nucleotide sequence ID" value="NZ_JACSRA010000007.1"/>
</dbReference>
<evidence type="ECO:0000313" key="2">
    <source>
        <dbReference type="Proteomes" id="UP000627781"/>
    </source>
</evidence>
<dbReference type="Gene3D" id="3.30.1240.10">
    <property type="match status" value="1"/>
</dbReference>
<dbReference type="CDD" id="cd07516">
    <property type="entry name" value="HAD_Pase"/>
    <property type="match status" value="1"/>
</dbReference>
<dbReference type="PROSITE" id="PS01228">
    <property type="entry name" value="COF_1"/>
    <property type="match status" value="1"/>
</dbReference>
<dbReference type="NCBIfam" id="TIGR00099">
    <property type="entry name" value="Cof-subfamily"/>
    <property type="match status" value="1"/>
</dbReference>
<dbReference type="Proteomes" id="UP000627781">
    <property type="component" value="Unassembled WGS sequence"/>
</dbReference>
<dbReference type="PANTHER" id="PTHR10000">
    <property type="entry name" value="PHOSPHOSERINE PHOSPHATASE"/>
    <property type="match status" value="1"/>
</dbReference>
<protein>
    <submittedName>
        <fullName evidence="1">HAD family phosphatase</fullName>
    </submittedName>
</protein>
<dbReference type="NCBIfam" id="TIGR01484">
    <property type="entry name" value="HAD-SF-IIB"/>
    <property type="match status" value="1"/>
</dbReference>
<dbReference type="SUPFAM" id="SSF56784">
    <property type="entry name" value="HAD-like"/>
    <property type="match status" value="1"/>
</dbReference>
<comment type="caution">
    <text evidence="1">The sequence shown here is derived from an EMBL/GenBank/DDBJ whole genome shotgun (WGS) entry which is preliminary data.</text>
</comment>
<dbReference type="SFLD" id="SFLDG01140">
    <property type="entry name" value="C2.B:_Phosphomannomutase_and_P"/>
    <property type="match status" value="1"/>
</dbReference>
<dbReference type="Pfam" id="PF08282">
    <property type="entry name" value="Hydrolase_3"/>
    <property type="match status" value="1"/>
</dbReference>
<organism evidence="1 2">
    <name type="scientific">Clostridium cibarium</name>
    <dbReference type="NCBI Taxonomy" id="2762247"/>
    <lineage>
        <taxon>Bacteria</taxon>
        <taxon>Bacillati</taxon>
        <taxon>Bacillota</taxon>
        <taxon>Clostridia</taxon>
        <taxon>Eubacteriales</taxon>
        <taxon>Clostridiaceae</taxon>
        <taxon>Clostridium</taxon>
    </lineage>
</organism>
<dbReference type="InterPro" id="IPR000150">
    <property type="entry name" value="Cof"/>
</dbReference>
<dbReference type="InterPro" id="IPR023214">
    <property type="entry name" value="HAD_sf"/>
</dbReference>
<reference evidence="1 2" key="1">
    <citation type="submission" date="2020-08" db="EMBL/GenBank/DDBJ databases">
        <title>A Genomic Blueprint of the Chicken Gut Microbiome.</title>
        <authorList>
            <person name="Gilroy R."/>
            <person name="Ravi A."/>
            <person name="Getino M."/>
            <person name="Pursley I."/>
            <person name="Horton D.L."/>
            <person name="Alikhan N.-F."/>
            <person name="Baker D."/>
            <person name="Gharbi K."/>
            <person name="Hall N."/>
            <person name="Watson M."/>
            <person name="Adriaenssens E.M."/>
            <person name="Foster-Nyarko E."/>
            <person name="Jarju S."/>
            <person name="Secka A."/>
            <person name="Antonio M."/>
            <person name="Oren A."/>
            <person name="Chaudhuri R."/>
            <person name="La Ragione R.M."/>
            <person name="Hildebrand F."/>
            <person name="Pallen M.J."/>
        </authorList>
    </citation>
    <scope>NUCLEOTIDE SEQUENCE [LARGE SCALE GENOMIC DNA]</scope>
    <source>
        <strain evidence="1 2">Sa3CVN1</strain>
    </source>
</reference>
<dbReference type="SFLD" id="SFLDS00003">
    <property type="entry name" value="Haloacid_Dehalogenase"/>
    <property type="match status" value="1"/>
</dbReference>
<sequence>MIKIIASDMDGTLLNSNHEISKENLEAVKKAQELGVHFTISTGRDIDGVLPVLKSYGLKCECILSNGAEYRDEDFNILETINIEKDIVKKVIEMMNKVGIKAQLFTDRGIFTTDSQEEALKGLAYMVQSFQKIESFEEALEVARNQEHFNNLKYIENLEKFLETSVEIRKIFAFYNDTNVIRNMKFRLDEIEELAVSSSFRDNIEITNKMAQKGIILAKVAKKMGVKRDEVMVIGDSFNDYSMFTEFTESFAMENAIDEIKKVAKYITDTNDNAGVAKAIYKALGLK</sequence>
<evidence type="ECO:0000313" key="1">
    <source>
        <dbReference type="EMBL" id="MBD7910868.1"/>
    </source>
</evidence>